<dbReference type="Proteomes" id="UP000028401">
    <property type="component" value="Unassembled WGS sequence"/>
</dbReference>
<dbReference type="PANTHER" id="PTHR35841:SF1">
    <property type="entry name" value="PHOSPHONATES-BINDING PERIPLASMIC PROTEIN"/>
    <property type="match status" value="1"/>
</dbReference>
<dbReference type="SUPFAM" id="SSF53850">
    <property type="entry name" value="Periplasmic binding protein-like II"/>
    <property type="match status" value="1"/>
</dbReference>
<dbReference type="Pfam" id="PF12974">
    <property type="entry name" value="Phosphonate-bd"/>
    <property type="match status" value="1"/>
</dbReference>
<dbReference type="EMBL" id="AZSI01000048">
    <property type="protein sequence ID" value="KEY62383.1"/>
    <property type="molecule type" value="Genomic_DNA"/>
</dbReference>
<keyword evidence="1" id="KW-0732">Signal</keyword>
<feature type="chain" id="PRO_5039307831" description="Phosphonate ABC transporter substrate-binding protein" evidence="1">
    <location>
        <begin position="24"/>
        <end position="349"/>
    </location>
</feature>
<dbReference type="RefSeq" id="WP_014571988.1">
    <property type="nucleotide sequence ID" value="NZ_AZSI01000048.1"/>
</dbReference>
<evidence type="ECO:0000313" key="3">
    <source>
        <dbReference type="Proteomes" id="UP000028401"/>
    </source>
</evidence>
<evidence type="ECO:0008006" key="4">
    <source>
        <dbReference type="Google" id="ProtNLM"/>
    </source>
</evidence>
<sequence length="349" mass="37502">MKNTSKKVIGLTAGAVIALSLLAACGNSSSASKSDSKTISDLKISFIPSKNPDDITTATKPIANILKSELKKQGYTVKKIDTSVGTNYQAVGEGLDAGSVDVGYGMSATTYAMYQDGSTPLLMATRKGLSNDASTSAKYWNEHKPTTKTDKEVTSYRSLIIAGNSPMGKKLAKEANDGTLTWKDLNEAKWGLESTSSAAGYMYPSQWLTDNFKHSIRDLKNTVTMDSYDSAMAQLASGQIDVMPEYADARLDEATKWTTTFGAKGSIWDDTNVIGVTPAIANDGIMVSEKSKIMTPEFKKALSTAIKDMSKTAEGKKVIAIYSHDGYVDSTKDDYKTAIKVANEMSKAN</sequence>
<protein>
    <recommendedName>
        <fullName evidence="4">Phosphonate ABC transporter substrate-binding protein</fullName>
    </recommendedName>
</protein>
<comment type="caution">
    <text evidence="2">The sequence shown here is derived from an EMBL/GenBank/DDBJ whole genome shotgun (WGS) entry which is preliminary data.</text>
</comment>
<dbReference type="AlphaFoldDB" id="A0A084AAQ4"/>
<dbReference type="PROSITE" id="PS51257">
    <property type="entry name" value="PROKAR_LIPOPROTEIN"/>
    <property type="match status" value="1"/>
</dbReference>
<accession>A0A084AAQ4</accession>
<dbReference type="PATRIC" id="fig|1415168.3.peg.1616"/>
<reference evidence="2 3" key="1">
    <citation type="submission" date="2014-06" db="EMBL/GenBank/DDBJ databases">
        <title>Draft genome sequence of the putrescine producing strain Lactococcus lactis subsp cremoris GE214.</title>
        <authorList>
            <person name="Ladero V."/>
            <person name="Linares D.M."/>
            <person name="del Rio B."/>
            <person name="Mayo B."/>
            <person name="Martin M.C."/>
            <person name="Fernandez M."/>
            <person name="Alvarez M.A."/>
        </authorList>
    </citation>
    <scope>NUCLEOTIDE SEQUENCE [LARGE SCALE GENOMIC DNA]</scope>
    <source>
        <strain evidence="2 3">GE214</strain>
    </source>
</reference>
<evidence type="ECO:0000256" key="1">
    <source>
        <dbReference type="SAM" id="SignalP"/>
    </source>
</evidence>
<feature type="signal peptide" evidence="1">
    <location>
        <begin position="1"/>
        <end position="23"/>
    </location>
</feature>
<proteinExistence type="predicted"/>
<gene>
    <name evidence="2" type="ORF">U725_01546</name>
</gene>
<organism evidence="2 3">
    <name type="scientific">Lactococcus cremoris subsp. cremoris GE214</name>
    <dbReference type="NCBI Taxonomy" id="1415168"/>
    <lineage>
        <taxon>Bacteria</taxon>
        <taxon>Bacillati</taxon>
        <taxon>Bacillota</taxon>
        <taxon>Bacilli</taxon>
        <taxon>Lactobacillales</taxon>
        <taxon>Streptococcaceae</taxon>
        <taxon>Lactococcus</taxon>
        <taxon>Lactococcus cremoris subsp. cremoris</taxon>
    </lineage>
</organism>
<name>A0A084AAQ4_LACLC</name>
<dbReference type="Gene3D" id="3.40.190.10">
    <property type="entry name" value="Periplasmic binding protein-like II"/>
    <property type="match status" value="2"/>
</dbReference>
<dbReference type="PANTHER" id="PTHR35841">
    <property type="entry name" value="PHOSPHONATES-BINDING PERIPLASMIC PROTEIN"/>
    <property type="match status" value="1"/>
</dbReference>
<evidence type="ECO:0000313" key="2">
    <source>
        <dbReference type="EMBL" id="KEY62383.1"/>
    </source>
</evidence>